<dbReference type="GO" id="GO:0043007">
    <property type="term" value="P:maintenance of rDNA"/>
    <property type="evidence" value="ECO:0007669"/>
    <property type="project" value="TreeGrafter"/>
</dbReference>
<proteinExistence type="predicted"/>
<feature type="transmembrane region" description="Helical" evidence="6">
    <location>
        <begin position="79"/>
        <end position="97"/>
    </location>
</feature>
<feature type="transmembrane region" description="Helical" evidence="6">
    <location>
        <begin position="234"/>
        <end position="254"/>
    </location>
</feature>
<evidence type="ECO:0000256" key="6">
    <source>
        <dbReference type="SAM" id="Phobius"/>
    </source>
</evidence>
<keyword evidence="8" id="KW-1185">Reference proteome</keyword>
<name>U4L735_PYROM</name>
<evidence type="ECO:0000256" key="4">
    <source>
        <dbReference type="ARBA" id="ARBA00023136"/>
    </source>
</evidence>
<dbReference type="Proteomes" id="UP000018144">
    <property type="component" value="Unassembled WGS sequence"/>
</dbReference>
<evidence type="ECO:0000256" key="1">
    <source>
        <dbReference type="ARBA" id="ARBA00004127"/>
    </source>
</evidence>
<organism evidence="7 8">
    <name type="scientific">Pyronema omphalodes (strain CBS 100304)</name>
    <name type="common">Pyronema confluens</name>
    <dbReference type="NCBI Taxonomy" id="1076935"/>
    <lineage>
        <taxon>Eukaryota</taxon>
        <taxon>Fungi</taxon>
        <taxon>Dikarya</taxon>
        <taxon>Ascomycota</taxon>
        <taxon>Pezizomycotina</taxon>
        <taxon>Pezizomycetes</taxon>
        <taxon>Pezizales</taxon>
        <taxon>Pyronemataceae</taxon>
        <taxon>Pyronema</taxon>
    </lineage>
</organism>
<feature type="compositionally biased region" description="Basic and acidic residues" evidence="5">
    <location>
        <begin position="461"/>
        <end position="477"/>
    </location>
</feature>
<evidence type="ECO:0000313" key="7">
    <source>
        <dbReference type="EMBL" id="CCX05850.1"/>
    </source>
</evidence>
<feature type="compositionally biased region" description="Polar residues" evidence="5">
    <location>
        <begin position="423"/>
        <end position="460"/>
    </location>
</feature>
<feature type="transmembrane region" description="Helical" evidence="6">
    <location>
        <begin position="196"/>
        <end position="214"/>
    </location>
</feature>
<keyword evidence="4 6" id="KW-0472">Membrane</keyword>
<evidence type="ECO:0000256" key="5">
    <source>
        <dbReference type="SAM" id="MobiDB-lite"/>
    </source>
</evidence>
<feature type="compositionally biased region" description="Low complexity" evidence="5">
    <location>
        <begin position="380"/>
        <end position="403"/>
    </location>
</feature>
<dbReference type="eggNOG" id="ENOG502QV5S">
    <property type="taxonomic scope" value="Eukaryota"/>
</dbReference>
<evidence type="ECO:0000256" key="3">
    <source>
        <dbReference type="ARBA" id="ARBA00022989"/>
    </source>
</evidence>
<dbReference type="OrthoDB" id="3363151at2759"/>
<feature type="compositionally biased region" description="Polar residues" evidence="5">
    <location>
        <begin position="513"/>
        <end position="524"/>
    </location>
</feature>
<evidence type="ECO:0000256" key="2">
    <source>
        <dbReference type="ARBA" id="ARBA00022692"/>
    </source>
</evidence>
<feature type="transmembrane region" description="Helical" evidence="6">
    <location>
        <begin position="41"/>
        <end position="58"/>
    </location>
</feature>
<sequence length="556" mass="61474">MPRIVRRQTTYQRLTSLLNPLDFILQLATDYEAFDWDSVQATWGTPIGILLNVFCLVARGQAEKFRKAGSDDVFRRSSSSHSGIANGIAYFVGLLFFDLGLQLGAMSWGLAIFSIVNAVYCFGRKKRYRMFEQNIEVEPQTPNARRVPVDSSPTASSPMRILSSITEVLRSDAASRAHPDETRDVWEISVWDPSPLSLHLFALFSPVHVAIYFLSLPLASPVSSSLHETNTSPAAVYFTVILTQFLLSLQILFLKSSFTVQSRDQKVINSQVLQEYNQKYVNPRLNVIKRDVAVQCDGVVGSLGSIQDQVLIYTPQFNRTGFKTHPNPNYEDLTLPQGTPTAASRGLQTRRLSTWADVSANDQVPFQKIRQPVFDRITNGASSSGRRSLGTSTSTGTSTYGAGVDENGFTRRNRLQELENGYDSMSATSSRYGSIEPSSSSRYGSVEPSVSSRIGQSSLEPTRRLAREEVFDPRSQRASEGSYDPTVGRRLLGHEGAFQPPQRLGTEGLVDWSRQNSRGLSPSKGTPLKRGSTVRGSSYAESLGAPLGTPRRGRQF</sequence>
<feature type="region of interest" description="Disordered" evidence="5">
    <location>
        <begin position="377"/>
        <end position="485"/>
    </location>
</feature>
<dbReference type="EMBL" id="HF935274">
    <property type="protein sequence ID" value="CCX05850.1"/>
    <property type="molecule type" value="Genomic_DNA"/>
</dbReference>
<keyword evidence="2 6" id="KW-0812">Transmembrane</keyword>
<protein>
    <submittedName>
        <fullName evidence="7">Similar to Meiotically up-regulated gene 154 protein acc. no. P87236</fullName>
    </submittedName>
</protein>
<dbReference type="PANTHER" id="PTHR28293">
    <property type="entry name" value="NUCLEAR RIM PROTEIN 1"/>
    <property type="match status" value="1"/>
</dbReference>
<dbReference type="Pfam" id="PF10332">
    <property type="entry name" value="DUF2418"/>
    <property type="match status" value="1"/>
</dbReference>
<dbReference type="STRING" id="1076935.U4L735"/>
<gene>
    <name evidence="7" type="ORF">PCON_05437</name>
</gene>
<feature type="transmembrane region" description="Helical" evidence="6">
    <location>
        <begin position="103"/>
        <end position="123"/>
    </location>
</feature>
<comment type="subcellular location">
    <subcellularLocation>
        <location evidence="1">Endomembrane system</location>
        <topology evidence="1">Multi-pass membrane protein</topology>
    </subcellularLocation>
</comment>
<accession>U4L735</accession>
<feature type="region of interest" description="Disordered" evidence="5">
    <location>
        <begin position="513"/>
        <end position="556"/>
    </location>
</feature>
<evidence type="ECO:0000313" key="8">
    <source>
        <dbReference type="Proteomes" id="UP000018144"/>
    </source>
</evidence>
<reference evidence="7 8" key="1">
    <citation type="journal article" date="2013" name="PLoS Genet.">
        <title>The genome and development-dependent transcriptomes of Pyronema confluens: a window into fungal evolution.</title>
        <authorList>
            <person name="Traeger S."/>
            <person name="Altegoer F."/>
            <person name="Freitag M."/>
            <person name="Gabaldon T."/>
            <person name="Kempken F."/>
            <person name="Kumar A."/>
            <person name="Marcet-Houben M."/>
            <person name="Poggeler S."/>
            <person name="Stajich J.E."/>
            <person name="Nowrousian M."/>
        </authorList>
    </citation>
    <scope>NUCLEOTIDE SEQUENCE [LARGE SCALE GENOMIC DNA]</scope>
    <source>
        <strain evidence="8">CBS 100304</strain>
        <tissue evidence="7">Vegetative mycelium</tissue>
    </source>
</reference>
<dbReference type="PANTHER" id="PTHR28293:SF1">
    <property type="entry name" value="NUCLEAR RIM PROTEIN 1"/>
    <property type="match status" value="1"/>
</dbReference>
<dbReference type="GO" id="GO:0012505">
    <property type="term" value="C:endomembrane system"/>
    <property type="evidence" value="ECO:0007669"/>
    <property type="project" value="UniProtKB-SubCell"/>
</dbReference>
<dbReference type="InterPro" id="IPR018819">
    <property type="entry name" value="Nur1/Mug154"/>
</dbReference>
<keyword evidence="3 6" id="KW-1133">Transmembrane helix</keyword>
<dbReference type="GO" id="GO:0007096">
    <property type="term" value="P:regulation of exit from mitosis"/>
    <property type="evidence" value="ECO:0007669"/>
    <property type="project" value="TreeGrafter"/>
</dbReference>
<dbReference type="AlphaFoldDB" id="U4L735"/>